<gene>
    <name evidence="5" type="ORF">ACFSW8_08065</name>
</gene>
<evidence type="ECO:0000313" key="6">
    <source>
        <dbReference type="Proteomes" id="UP001597389"/>
    </source>
</evidence>
<dbReference type="PANTHER" id="PTHR43584">
    <property type="entry name" value="NUCLEOTIDYL TRANSFERASE"/>
    <property type="match status" value="1"/>
</dbReference>
<dbReference type="Pfam" id="PF25087">
    <property type="entry name" value="GMPPB_C"/>
    <property type="match status" value="1"/>
</dbReference>
<evidence type="ECO:0000313" key="5">
    <source>
        <dbReference type="EMBL" id="MFD2158847.1"/>
    </source>
</evidence>
<accession>A0ABW4ZB11</accession>
<dbReference type="SUPFAM" id="SSF51161">
    <property type="entry name" value="Trimeric LpxA-like enzymes"/>
    <property type="match status" value="1"/>
</dbReference>
<reference evidence="6" key="1">
    <citation type="journal article" date="2019" name="Int. J. Syst. Evol. Microbiol.">
        <title>The Global Catalogue of Microorganisms (GCM) 10K type strain sequencing project: providing services to taxonomists for standard genome sequencing and annotation.</title>
        <authorList>
            <consortium name="The Broad Institute Genomics Platform"/>
            <consortium name="The Broad Institute Genome Sequencing Center for Infectious Disease"/>
            <person name="Wu L."/>
            <person name="Ma J."/>
        </authorList>
    </citation>
    <scope>NUCLEOTIDE SEQUENCE [LARGE SCALE GENOMIC DNA]</scope>
    <source>
        <strain evidence="6">CCUG 57942</strain>
    </source>
</reference>
<dbReference type="InterPro" id="IPR011004">
    <property type="entry name" value="Trimer_LpxA-like_sf"/>
</dbReference>
<feature type="region of interest" description="Disordered" evidence="3">
    <location>
        <begin position="261"/>
        <end position="282"/>
    </location>
</feature>
<dbReference type="EMBL" id="JBHUJB010000034">
    <property type="protein sequence ID" value="MFD2158847.1"/>
    <property type="molecule type" value="Genomic_DNA"/>
</dbReference>
<protein>
    <recommendedName>
        <fullName evidence="4">Mannose-1-phosphate guanyltransferase C-terminal domain-containing protein</fullName>
    </recommendedName>
</protein>
<dbReference type="PANTHER" id="PTHR43584:SF8">
    <property type="entry name" value="N-ACETYLMURAMATE ALPHA-1-PHOSPHATE URIDYLYLTRANSFERASE"/>
    <property type="match status" value="1"/>
</dbReference>
<evidence type="ECO:0000256" key="1">
    <source>
        <dbReference type="ARBA" id="ARBA00022679"/>
    </source>
</evidence>
<sequence length="282" mass="29262">MKRIDAEVVGDFWPLGGKVVSGGQFVAGKTLEQWQAKLCVEGASMAENAWVGSEDWGKLVGVSDGAVLVNEAGERLAWTGDGSGPGILVGASSFLVLYPWDIIRVNEQIVGGLEEEVTLGEVSAAAHIEGVVHVGEGTRILPGVFIEGNAVIGAGCKIGPNCYIRGNTAIGDGVHIGQAVEVKNSVIGHGSSVGHLSYVGDSVLGDKVNFGAATVTSNLRHDGCNHRSLVAGRLMETGRRKFGTIVGDGVHTGIHTAIYPGRKLGAGTSTRPNESVETDKLD</sequence>
<dbReference type="Gene3D" id="2.160.10.10">
    <property type="entry name" value="Hexapeptide repeat proteins"/>
    <property type="match status" value="1"/>
</dbReference>
<keyword evidence="6" id="KW-1185">Reference proteome</keyword>
<evidence type="ECO:0000256" key="3">
    <source>
        <dbReference type="SAM" id="MobiDB-lite"/>
    </source>
</evidence>
<proteinExistence type="predicted"/>
<keyword evidence="2" id="KW-0012">Acyltransferase</keyword>
<evidence type="ECO:0000259" key="4">
    <source>
        <dbReference type="Pfam" id="PF25087"/>
    </source>
</evidence>
<dbReference type="InterPro" id="IPR056729">
    <property type="entry name" value="GMPPB_C"/>
</dbReference>
<organism evidence="5 6">
    <name type="scientific">Rubritalea tangerina</name>
    <dbReference type="NCBI Taxonomy" id="430798"/>
    <lineage>
        <taxon>Bacteria</taxon>
        <taxon>Pseudomonadati</taxon>
        <taxon>Verrucomicrobiota</taxon>
        <taxon>Verrucomicrobiia</taxon>
        <taxon>Verrucomicrobiales</taxon>
        <taxon>Rubritaleaceae</taxon>
        <taxon>Rubritalea</taxon>
    </lineage>
</organism>
<name>A0ABW4ZB11_9BACT</name>
<feature type="domain" description="Mannose-1-phosphate guanyltransferase C-terminal" evidence="4">
    <location>
        <begin position="129"/>
        <end position="215"/>
    </location>
</feature>
<comment type="caution">
    <text evidence="5">The sequence shown here is derived from an EMBL/GenBank/DDBJ whole genome shotgun (WGS) entry which is preliminary data.</text>
</comment>
<dbReference type="InterPro" id="IPR050065">
    <property type="entry name" value="GlmU-like"/>
</dbReference>
<dbReference type="Proteomes" id="UP001597389">
    <property type="component" value="Unassembled WGS sequence"/>
</dbReference>
<dbReference type="RefSeq" id="WP_377177913.1">
    <property type="nucleotide sequence ID" value="NZ_JBHUJB010000034.1"/>
</dbReference>
<evidence type="ECO:0000256" key="2">
    <source>
        <dbReference type="ARBA" id="ARBA00023315"/>
    </source>
</evidence>
<keyword evidence="1" id="KW-0808">Transferase</keyword>